<dbReference type="VEuPathDB" id="FungiDB:HpaG813209"/>
<evidence type="ECO:0000313" key="2">
    <source>
        <dbReference type="Proteomes" id="UP000011713"/>
    </source>
</evidence>
<evidence type="ECO:0000313" key="1">
    <source>
        <dbReference type="EnsemblProtists" id="HpaP813209"/>
    </source>
</evidence>
<keyword evidence="2" id="KW-1185">Reference proteome</keyword>
<accession>M4C294</accession>
<dbReference type="InParanoid" id="M4C294"/>
<dbReference type="EMBL" id="JH598121">
    <property type="status" value="NOT_ANNOTATED_CDS"/>
    <property type="molecule type" value="Genomic_DNA"/>
</dbReference>
<dbReference type="AlphaFoldDB" id="M4C294"/>
<protein>
    <submittedName>
        <fullName evidence="1">Uncharacterized protein</fullName>
    </submittedName>
</protein>
<dbReference type="Proteomes" id="UP000011713">
    <property type="component" value="Unassembled WGS sequence"/>
</dbReference>
<proteinExistence type="predicted"/>
<name>M4C294_HYAAE</name>
<dbReference type="EnsemblProtists" id="HpaT813209">
    <property type="protein sequence ID" value="HpaP813209"/>
    <property type="gene ID" value="HpaG813209"/>
</dbReference>
<dbReference type="HOGENOM" id="CLU_3000512_0_0_1"/>
<reference evidence="1" key="2">
    <citation type="submission" date="2015-06" db="UniProtKB">
        <authorList>
            <consortium name="EnsemblProtists"/>
        </authorList>
    </citation>
    <scope>IDENTIFICATION</scope>
    <source>
        <strain evidence="1">Emoy2</strain>
    </source>
</reference>
<sequence>MLAGPGIYFCAVSGSYSAQCRQHRMGRKYTFSEPVLRVCVCLRSSIIIGVPRSFKCD</sequence>
<reference evidence="2" key="1">
    <citation type="journal article" date="2010" name="Science">
        <title>Signatures of adaptation to obligate biotrophy in the Hyaloperonospora arabidopsidis genome.</title>
        <authorList>
            <person name="Baxter L."/>
            <person name="Tripathy S."/>
            <person name="Ishaque N."/>
            <person name="Boot N."/>
            <person name="Cabral A."/>
            <person name="Kemen E."/>
            <person name="Thines M."/>
            <person name="Ah-Fong A."/>
            <person name="Anderson R."/>
            <person name="Badejoko W."/>
            <person name="Bittner-Eddy P."/>
            <person name="Boore J.L."/>
            <person name="Chibucos M.C."/>
            <person name="Coates M."/>
            <person name="Dehal P."/>
            <person name="Delehaunty K."/>
            <person name="Dong S."/>
            <person name="Downton P."/>
            <person name="Dumas B."/>
            <person name="Fabro G."/>
            <person name="Fronick C."/>
            <person name="Fuerstenberg S.I."/>
            <person name="Fulton L."/>
            <person name="Gaulin E."/>
            <person name="Govers F."/>
            <person name="Hughes L."/>
            <person name="Humphray S."/>
            <person name="Jiang R.H."/>
            <person name="Judelson H."/>
            <person name="Kamoun S."/>
            <person name="Kyung K."/>
            <person name="Meijer H."/>
            <person name="Minx P."/>
            <person name="Morris P."/>
            <person name="Nelson J."/>
            <person name="Phuntumart V."/>
            <person name="Qutob D."/>
            <person name="Rehmany A."/>
            <person name="Rougon-Cardoso A."/>
            <person name="Ryden P."/>
            <person name="Torto-Alalibo T."/>
            <person name="Studholme D."/>
            <person name="Wang Y."/>
            <person name="Win J."/>
            <person name="Wood J."/>
            <person name="Clifton S.W."/>
            <person name="Rogers J."/>
            <person name="Van den Ackerveken G."/>
            <person name="Jones J.D."/>
            <person name="McDowell J.M."/>
            <person name="Beynon J."/>
            <person name="Tyler B.M."/>
        </authorList>
    </citation>
    <scope>NUCLEOTIDE SEQUENCE [LARGE SCALE GENOMIC DNA]</scope>
    <source>
        <strain evidence="2">Emoy2</strain>
    </source>
</reference>
<organism evidence="1 2">
    <name type="scientific">Hyaloperonospora arabidopsidis (strain Emoy2)</name>
    <name type="common">Downy mildew agent</name>
    <name type="synonym">Peronospora arabidopsidis</name>
    <dbReference type="NCBI Taxonomy" id="559515"/>
    <lineage>
        <taxon>Eukaryota</taxon>
        <taxon>Sar</taxon>
        <taxon>Stramenopiles</taxon>
        <taxon>Oomycota</taxon>
        <taxon>Peronosporomycetes</taxon>
        <taxon>Peronosporales</taxon>
        <taxon>Peronosporaceae</taxon>
        <taxon>Hyaloperonospora</taxon>
    </lineage>
</organism>